<evidence type="ECO:0000313" key="2">
    <source>
        <dbReference type="EMBL" id="BAD20167.1"/>
    </source>
</evidence>
<accession>Q6YWM4</accession>
<dbReference type="Proteomes" id="UP000000763">
    <property type="component" value="Chromosome 8"/>
</dbReference>
<gene>
    <name evidence="2" type="ORF">OSJNBa0002E10.13</name>
    <name evidence="1" type="ORF">OSJNBa0089L03.47</name>
</gene>
<sequence>MRHNDYLTRRDSGCTVPGCSTARPSDGTAWWCGTAVAMLGQRRGCAWRQAAWWRSGDTLQQRHGCGRERHSGTAAVATMRWWCATWRQRAAVVRQGSAQHSG</sequence>
<dbReference type="EMBL" id="AP005754">
    <property type="protein sequence ID" value="BAD13275.1"/>
    <property type="molecule type" value="Genomic_DNA"/>
</dbReference>
<reference evidence="1" key="1">
    <citation type="submission" date="2002-09" db="EMBL/GenBank/DDBJ databases">
        <title>Oryza sativa nipponbare(GA3) genomic DNA, chromosome 8, BAC clone:OSJNBa0089L03.</title>
        <authorList>
            <person name="Sasaki T."/>
            <person name="Matsumoto T."/>
            <person name="Katayose Y."/>
        </authorList>
    </citation>
    <scope>NUCLEOTIDE SEQUENCE</scope>
</reference>
<proteinExistence type="predicted"/>
<protein>
    <submittedName>
        <fullName evidence="1">Uncharacterized protein</fullName>
    </submittedName>
</protein>
<reference evidence="3" key="3">
    <citation type="journal article" date="2005" name="Nature">
        <title>The map-based sequence of the rice genome.</title>
        <authorList>
            <consortium name="International rice genome sequencing project (IRGSP)"/>
            <person name="Matsumoto T."/>
            <person name="Wu J."/>
            <person name="Kanamori H."/>
            <person name="Katayose Y."/>
            <person name="Fujisawa M."/>
            <person name="Namiki N."/>
            <person name="Mizuno H."/>
            <person name="Yamamoto K."/>
            <person name="Antonio B.A."/>
            <person name="Baba T."/>
            <person name="Sakata K."/>
            <person name="Nagamura Y."/>
            <person name="Aoki H."/>
            <person name="Arikawa K."/>
            <person name="Arita K."/>
            <person name="Bito T."/>
            <person name="Chiden Y."/>
            <person name="Fujitsuka N."/>
            <person name="Fukunaka R."/>
            <person name="Hamada M."/>
            <person name="Harada C."/>
            <person name="Hayashi A."/>
            <person name="Hijishita S."/>
            <person name="Honda M."/>
            <person name="Hosokawa S."/>
            <person name="Ichikawa Y."/>
            <person name="Idonuma A."/>
            <person name="Iijima M."/>
            <person name="Ikeda M."/>
            <person name="Ikeno M."/>
            <person name="Ito K."/>
            <person name="Ito S."/>
            <person name="Ito T."/>
            <person name="Ito Y."/>
            <person name="Ito Y."/>
            <person name="Iwabuchi A."/>
            <person name="Kamiya K."/>
            <person name="Karasawa W."/>
            <person name="Kurita K."/>
            <person name="Katagiri S."/>
            <person name="Kikuta A."/>
            <person name="Kobayashi H."/>
            <person name="Kobayashi N."/>
            <person name="Machita K."/>
            <person name="Maehara T."/>
            <person name="Masukawa M."/>
            <person name="Mizubayashi T."/>
            <person name="Mukai Y."/>
            <person name="Nagasaki H."/>
            <person name="Nagata Y."/>
            <person name="Naito S."/>
            <person name="Nakashima M."/>
            <person name="Nakama Y."/>
            <person name="Nakamichi Y."/>
            <person name="Nakamura M."/>
            <person name="Meguro A."/>
            <person name="Negishi M."/>
            <person name="Ohta I."/>
            <person name="Ohta T."/>
            <person name="Okamoto M."/>
            <person name="Ono N."/>
            <person name="Saji S."/>
            <person name="Sakaguchi M."/>
            <person name="Sakai K."/>
            <person name="Shibata M."/>
            <person name="Shimokawa T."/>
            <person name="Song J."/>
            <person name="Takazaki Y."/>
            <person name="Terasawa K."/>
            <person name="Tsugane M."/>
            <person name="Tsuji K."/>
            <person name="Ueda S."/>
            <person name="Waki K."/>
            <person name="Yamagata H."/>
            <person name="Yamamoto M."/>
            <person name="Yamamoto S."/>
            <person name="Yamane H."/>
            <person name="Yoshiki S."/>
            <person name="Yoshihara R."/>
            <person name="Yukawa K."/>
            <person name="Zhong H."/>
            <person name="Yano M."/>
            <person name="Yuan Q."/>
            <person name="Ouyang S."/>
            <person name="Liu J."/>
            <person name="Jones K.M."/>
            <person name="Gansberger K."/>
            <person name="Moffat K."/>
            <person name="Hill J."/>
            <person name="Bera J."/>
            <person name="Fadrosh D."/>
            <person name="Jin S."/>
            <person name="Johri S."/>
            <person name="Kim M."/>
            <person name="Overton L."/>
            <person name="Reardon M."/>
            <person name="Tsitrin T."/>
            <person name="Vuong H."/>
            <person name="Weaver B."/>
            <person name="Ciecko A."/>
            <person name="Tallon L."/>
            <person name="Jackson J."/>
            <person name="Pai G."/>
            <person name="Aken S.V."/>
            <person name="Utterback T."/>
            <person name="Reidmuller S."/>
            <person name="Feldblyum T."/>
            <person name="Hsiao J."/>
            <person name="Zismann V."/>
            <person name="Iobst S."/>
            <person name="de Vazeille A.R."/>
            <person name="Buell C.R."/>
            <person name="Ying K."/>
            <person name="Li Y."/>
            <person name="Lu T."/>
            <person name="Huang Y."/>
            <person name="Zhao Q."/>
            <person name="Feng Q."/>
            <person name="Zhang L."/>
            <person name="Zhu J."/>
            <person name="Weng Q."/>
            <person name="Mu J."/>
            <person name="Lu Y."/>
            <person name="Fan D."/>
            <person name="Liu Y."/>
            <person name="Guan J."/>
            <person name="Zhang Y."/>
            <person name="Yu S."/>
            <person name="Liu X."/>
            <person name="Zhang Y."/>
            <person name="Hong G."/>
            <person name="Han B."/>
            <person name="Choisne N."/>
            <person name="Demange N."/>
            <person name="Orjeda G."/>
            <person name="Samain S."/>
            <person name="Cattolico L."/>
            <person name="Pelletier E."/>
            <person name="Couloux A."/>
            <person name="Segurens B."/>
            <person name="Wincker P."/>
            <person name="D'Hont A."/>
            <person name="Scarpelli C."/>
            <person name="Weissenbach J."/>
            <person name="Salanoubat M."/>
            <person name="Quetier F."/>
            <person name="Yu Y."/>
            <person name="Kim H.R."/>
            <person name="Rambo T."/>
            <person name="Currie J."/>
            <person name="Collura K."/>
            <person name="Luo M."/>
            <person name="Yang T."/>
            <person name="Ammiraju J.S.S."/>
            <person name="Engler F."/>
            <person name="Soderlund C."/>
            <person name="Wing R.A."/>
            <person name="Palmer L.E."/>
            <person name="de la Bastide M."/>
            <person name="Spiegel L."/>
            <person name="Nascimento L."/>
            <person name="Zutavern T."/>
            <person name="O'Shaughnessy A."/>
            <person name="Dike S."/>
            <person name="Dedhia N."/>
            <person name="Preston R."/>
            <person name="Balija V."/>
            <person name="McCombie W.R."/>
            <person name="Chow T."/>
            <person name="Chen H."/>
            <person name="Chung M."/>
            <person name="Chen C."/>
            <person name="Shaw J."/>
            <person name="Wu H."/>
            <person name="Hsiao K."/>
            <person name="Chao Y."/>
            <person name="Chu M."/>
            <person name="Cheng C."/>
            <person name="Hour A."/>
            <person name="Lee P."/>
            <person name="Lin S."/>
            <person name="Lin Y."/>
            <person name="Liou J."/>
            <person name="Liu S."/>
            <person name="Hsing Y."/>
            <person name="Raghuvanshi S."/>
            <person name="Mohanty A."/>
            <person name="Bharti A.K."/>
            <person name="Gaur A."/>
            <person name="Gupta V."/>
            <person name="Kumar D."/>
            <person name="Ravi V."/>
            <person name="Vij S."/>
            <person name="Kapur A."/>
            <person name="Khurana P."/>
            <person name="Khurana P."/>
            <person name="Khurana J.P."/>
            <person name="Tyagi A.K."/>
            <person name="Gaikwad K."/>
            <person name="Singh A."/>
            <person name="Dalal V."/>
            <person name="Srivastava S."/>
            <person name="Dixit A."/>
            <person name="Pal A.K."/>
            <person name="Ghazi I.A."/>
            <person name="Yadav M."/>
            <person name="Pandit A."/>
            <person name="Bhargava A."/>
            <person name="Sureshbabu K."/>
            <person name="Batra K."/>
            <person name="Sharma T.R."/>
            <person name="Mohapatra T."/>
            <person name="Singh N.K."/>
            <person name="Messing J."/>
            <person name="Nelson A.B."/>
            <person name="Fuks G."/>
            <person name="Kavchok S."/>
            <person name="Keizer G."/>
            <person name="Linton E."/>
            <person name="Llaca V."/>
            <person name="Song R."/>
            <person name="Tanyolac B."/>
            <person name="Young S."/>
            <person name="Ho-Il K."/>
            <person name="Hahn J.H."/>
            <person name="Sangsakoo G."/>
            <person name="Vanavichit A."/>
            <person name="de Mattos Luiz.A.T."/>
            <person name="Zimmer P.D."/>
            <person name="Malone G."/>
            <person name="Dellagostin O."/>
            <person name="de Oliveira A.C."/>
            <person name="Bevan M."/>
            <person name="Bancroft I."/>
            <person name="Minx P."/>
            <person name="Cordum H."/>
            <person name="Wilson R."/>
            <person name="Cheng Z."/>
            <person name="Jin W."/>
            <person name="Jiang J."/>
            <person name="Leong S.A."/>
            <person name="Iwama H."/>
            <person name="Gojobori T."/>
            <person name="Itoh T."/>
            <person name="Niimura Y."/>
            <person name="Fujii Y."/>
            <person name="Habara T."/>
            <person name="Sakai H."/>
            <person name="Sato Y."/>
            <person name="Wilson G."/>
            <person name="Kumar K."/>
            <person name="McCouch S."/>
            <person name="Juretic N."/>
            <person name="Hoen D."/>
            <person name="Wright S."/>
            <person name="Bruskiewich R."/>
            <person name="Bureau T."/>
            <person name="Miyao A."/>
            <person name="Hirochika H."/>
            <person name="Nishikawa T."/>
            <person name="Kadowaki K."/>
            <person name="Sugiura M."/>
            <person name="Burr B."/>
            <person name="Sasaki T."/>
        </authorList>
    </citation>
    <scope>NUCLEOTIDE SEQUENCE [LARGE SCALE GENOMIC DNA]</scope>
    <source>
        <strain evidence="3">cv. Nipponbare</strain>
    </source>
</reference>
<organism evidence="1 3">
    <name type="scientific">Oryza sativa subsp. japonica</name>
    <name type="common">Rice</name>
    <dbReference type="NCBI Taxonomy" id="39947"/>
    <lineage>
        <taxon>Eukaryota</taxon>
        <taxon>Viridiplantae</taxon>
        <taxon>Streptophyta</taxon>
        <taxon>Embryophyta</taxon>
        <taxon>Tracheophyta</taxon>
        <taxon>Spermatophyta</taxon>
        <taxon>Magnoliopsida</taxon>
        <taxon>Liliopsida</taxon>
        <taxon>Poales</taxon>
        <taxon>Poaceae</taxon>
        <taxon>BOP clade</taxon>
        <taxon>Oryzoideae</taxon>
        <taxon>Oryzeae</taxon>
        <taxon>Oryzinae</taxon>
        <taxon>Oryza</taxon>
        <taxon>Oryza sativa</taxon>
    </lineage>
</organism>
<name>Q6YWM4_ORYSJ</name>
<reference evidence="3" key="4">
    <citation type="journal article" date="2008" name="Nucleic Acids Res.">
        <title>The rice annotation project database (RAP-DB): 2008 update.</title>
        <authorList>
            <consortium name="The rice annotation project (RAP)"/>
        </authorList>
    </citation>
    <scope>GENOME REANNOTATION</scope>
    <source>
        <strain evidence="3">cv. Nipponbare</strain>
    </source>
</reference>
<reference evidence="2" key="2">
    <citation type="submission" date="2004-05" db="EMBL/GenBank/DDBJ databases">
        <title>Oryza sativa nipponbare(GA3) genomic DNA, chromosome 8, BAC clone:OSJNBa0002E10.</title>
        <authorList>
            <person name="Sasaki T."/>
            <person name="Matsumoto T."/>
            <person name="Fujisawa M."/>
        </authorList>
    </citation>
    <scope>NUCLEOTIDE SEQUENCE</scope>
</reference>
<dbReference type="EMBL" id="AP006857">
    <property type="protein sequence ID" value="BAD20167.1"/>
    <property type="molecule type" value="Genomic_DNA"/>
</dbReference>
<evidence type="ECO:0000313" key="3">
    <source>
        <dbReference type="Proteomes" id="UP000000763"/>
    </source>
</evidence>
<dbReference type="AlphaFoldDB" id="Q6YWM4"/>
<evidence type="ECO:0000313" key="1">
    <source>
        <dbReference type="EMBL" id="BAD13275.1"/>
    </source>
</evidence>